<accession>A0AC60PF81</accession>
<organism evidence="1 2">
    <name type="scientific">Ixodes persulcatus</name>
    <name type="common">Taiga tick</name>
    <dbReference type="NCBI Taxonomy" id="34615"/>
    <lineage>
        <taxon>Eukaryota</taxon>
        <taxon>Metazoa</taxon>
        <taxon>Ecdysozoa</taxon>
        <taxon>Arthropoda</taxon>
        <taxon>Chelicerata</taxon>
        <taxon>Arachnida</taxon>
        <taxon>Acari</taxon>
        <taxon>Parasitiformes</taxon>
        <taxon>Ixodida</taxon>
        <taxon>Ixodoidea</taxon>
        <taxon>Ixodidae</taxon>
        <taxon>Ixodinae</taxon>
        <taxon>Ixodes</taxon>
    </lineage>
</organism>
<dbReference type="Proteomes" id="UP000805193">
    <property type="component" value="Unassembled WGS sequence"/>
</dbReference>
<sequence>MTGATEELTPSVCEPADQPISCRCDEVRDPGMEGGTEVTCFVVRTLSADHAVFKSLERLPSVVAVTFTAFGEKYKLDFVPSVFLRRKTLLERLKFSHAELGSLRSHSFYNLSKLAVLSLDSNGITQLQKDSIAHLPRLRKLELGDNKLERLTTRSFTHLPLLTYLFLERNQIELKELDLSDNAMTNLTERTFEGLSQMKRLDMFRNKLRRLDARVFGAMPLLSELDLKYNEISEVDPVAFDGLAHLTVLYLSHNRLRVLPANMFVGAPNLVTVDLSQNRLLTLTWRTVEDLRKIGAESFDMSLTGNKFSCDCRLAWVLHLENATRSDKFRRELRHVKCDFEAQGNLSSSKVSRLSASQLGCSEDYAKPIFGTASRGKVPPRRPPVEDKGRRGDDDEGNKIVDAGAVSNVPETPTENERDRDAQSTDNDVEVVLSQQKALRKHTSRSRKGNGSGARAAAFALQALQFLGLVAFFKSTCR</sequence>
<evidence type="ECO:0000313" key="1">
    <source>
        <dbReference type="EMBL" id="KAG0418756.1"/>
    </source>
</evidence>
<keyword evidence="2" id="KW-1185">Reference proteome</keyword>
<reference evidence="1 2" key="1">
    <citation type="journal article" date="2020" name="Cell">
        <title>Large-Scale Comparative Analyses of Tick Genomes Elucidate Their Genetic Diversity and Vector Capacities.</title>
        <authorList>
            <consortium name="Tick Genome and Microbiome Consortium (TIGMIC)"/>
            <person name="Jia N."/>
            <person name="Wang J."/>
            <person name="Shi W."/>
            <person name="Du L."/>
            <person name="Sun Y."/>
            <person name="Zhan W."/>
            <person name="Jiang J.F."/>
            <person name="Wang Q."/>
            <person name="Zhang B."/>
            <person name="Ji P."/>
            <person name="Bell-Sakyi L."/>
            <person name="Cui X.M."/>
            <person name="Yuan T.T."/>
            <person name="Jiang B.G."/>
            <person name="Yang W.F."/>
            <person name="Lam T.T."/>
            <person name="Chang Q.C."/>
            <person name="Ding S.J."/>
            <person name="Wang X.J."/>
            <person name="Zhu J.G."/>
            <person name="Ruan X.D."/>
            <person name="Zhao L."/>
            <person name="Wei J.T."/>
            <person name="Ye R.Z."/>
            <person name="Que T.C."/>
            <person name="Du C.H."/>
            <person name="Zhou Y.H."/>
            <person name="Cheng J.X."/>
            <person name="Dai P.F."/>
            <person name="Guo W.B."/>
            <person name="Han X.H."/>
            <person name="Huang E.J."/>
            <person name="Li L.F."/>
            <person name="Wei W."/>
            <person name="Gao Y.C."/>
            <person name="Liu J.Z."/>
            <person name="Shao H.Z."/>
            <person name="Wang X."/>
            <person name="Wang C.C."/>
            <person name="Yang T.C."/>
            <person name="Huo Q.B."/>
            <person name="Li W."/>
            <person name="Chen H.Y."/>
            <person name="Chen S.E."/>
            <person name="Zhou L.G."/>
            <person name="Ni X.B."/>
            <person name="Tian J.H."/>
            <person name="Sheng Y."/>
            <person name="Liu T."/>
            <person name="Pan Y.S."/>
            <person name="Xia L.Y."/>
            <person name="Li J."/>
            <person name="Zhao F."/>
            <person name="Cao W.C."/>
        </authorList>
    </citation>
    <scope>NUCLEOTIDE SEQUENCE [LARGE SCALE GENOMIC DNA]</scope>
    <source>
        <strain evidence="1">Iper-2018</strain>
    </source>
</reference>
<comment type="caution">
    <text evidence="1">The sequence shown here is derived from an EMBL/GenBank/DDBJ whole genome shotgun (WGS) entry which is preliminary data.</text>
</comment>
<evidence type="ECO:0000313" key="2">
    <source>
        <dbReference type="Proteomes" id="UP000805193"/>
    </source>
</evidence>
<protein>
    <submittedName>
        <fullName evidence="1">Uncharacterized protein</fullName>
    </submittedName>
</protein>
<proteinExistence type="predicted"/>
<dbReference type="EMBL" id="JABSTQ010010703">
    <property type="protein sequence ID" value="KAG0418756.1"/>
    <property type="molecule type" value="Genomic_DNA"/>
</dbReference>
<gene>
    <name evidence="1" type="ORF">HPB47_004617</name>
</gene>
<name>A0AC60PF81_IXOPE</name>